<evidence type="ECO:0000256" key="1">
    <source>
        <dbReference type="ARBA" id="ARBA00002376"/>
    </source>
</evidence>
<dbReference type="GO" id="GO:0019836">
    <property type="term" value="P:symbiont-mediated hemolysis of host erythrocyte"/>
    <property type="evidence" value="ECO:0007669"/>
    <property type="project" value="InterPro"/>
</dbReference>
<keyword evidence="4" id="KW-0800">Toxin</keyword>
<keyword evidence="5" id="KW-0354">Hemolysis</keyword>
<dbReference type="AlphaFoldDB" id="A0A655Z461"/>
<dbReference type="RefSeq" id="WP_044126243.1">
    <property type="nucleotide sequence ID" value="NZ_CP046747.1"/>
</dbReference>
<evidence type="ECO:0000256" key="5">
    <source>
        <dbReference type="ARBA" id="ARBA00022735"/>
    </source>
</evidence>
<evidence type="ECO:0000256" key="6">
    <source>
        <dbReference type="ARBA" id="ARBA00022852"/>
    </source>
</evidence>
<keyword evidence="8" id="KW-1015">Disulfide bond</keyword>
<evidence type="ECO:0000256" key="8">
    <source>
        <dbReference type="ARBA" id="ARBA00023157"/>
    </source>
</evidence>
<protein>
    <submittedName>
        <fullName evidence="9">Thermostable direct hemolysin</fullName>
    </submittedName>
</protein>
<dbReference type="GO" id="GO:0005576">
    <property type="term" value="C:extracellular region"/>
    <property type="evidence" value="ECO:0007669"/>
    <property type="project" value="InterPro"/>
</dbReference>
<gene>
    <name evidence="9" type="primary">tdh2</name>
    <name evidence="9" type="ORF">ERS013201_03039</name>
</gene>
<dbReference type="Pfam" id="PF03347">
    <property type="entry name" value="TDH"/>
    <property type="match status" value="1"/>
</dbReference>
<evidence type="ECO:0000256" key="2">
    <source>
        <dbReference type="ARBA" id="ARBA00010911"/>
    </source>
</evidence>
<comment type="function">
    <text evidence="1">Bacterial hemolysins are exotoxins that attack blood cell membranes and cause cell rupture by mechanisms not clearly defined.</text>
</comment>
<dbReference type="Gene3D" id="2.60.270.30">
    <property type="entry name" value="Vibrio parahaemolyticus thermostable direct hemolysin"/>
    <property type="match status" value="1"/>
</dbReference>
<evidence type="ECO:0000256" key="3">
    <source>
        <dbReference type="ARBA" id="ARBA00011738"/>
    </source>
</evidence>
<dbReference type="Proteomes" id="UP000046067">
    <property type="component" value="Unassembled WGS sequence"/>
</dbReference>
<reference evidence="9 10" key="1">
    <citation type="submission" date="2015-07" db="EMBL/GenBank/DDBJ databases">
        <authorList>
            <consortium name="Pathogen Informatics"/>
        </authorList>
    </citation>
    <scope>NUCLEOTIDE SEQUENCE [LARGE SCALE GENOMIC DNA]</scope>
    <source>
        <strain evidence="9 10">A325</strain>
    </source>
</reference>
<dbReference type="EMBL" id="CWQJ01000023">
    <property type="protein sequence ID" value="CSC60223.1"/>
    <property type="molecule type" value="Genomic_DNA"/>
</dbReference>
<evidence type="ECO:0000256" key="7">
    <source>
        <dbReference type="ARBA" id="ARBA00023026"/>
    </source>
</evidence>
<dbReference type="InterPro" id="IPR005015">
    <property type="entry name" value="Thermostable_hemolysn_vibrio"/>
</dbReference>
<evidence type="ECO:0000313" key="9">
    <source>
        <dbReference type="EMBL" id="CSC60223.1"/>
    </source>
</evidence>
<name>A0A655Z461_VIBCL</name>
<comment type="subunit">
    <text evidence="3">Homodimer.</text>
</comment>
<comment type="similarity">
    <text evidence="2">Belongs to the TDH hemolysin family.</text>
</comment>
<organism evidence="9 10">
    <name type="scientific">Vibrio cholerae</name>
    <dbReference type="NCBI Taxonomy" id="666"/>
    <lineage>
        <taxon>Bacteria</taxon>
        <taxon>Pseudomonadati</taxon>
        <taxon>Pseudomonadota</taxon>
        <taxon>Gammaproteobacteria</taxon>
        <taxon>Vibrionales</taxon>
        <taxon>Vibrionaceae</taxon>
        <taxon>Vibrio</taxon>
    </lineage>
</organism>
<evidence type="ECO:0000313" key="10">
    <source>
        <dbReference type="Proteomes" id="UP000046067"/>
    </source>
</evidence>
<keyword evidence="7" id="KW-0843">Virulence</keyword>
<dbReference type="GO" id="GO:0090729">
    <property type="term" value="F:toxin activity"/>
    <property type="evidence" value="ECO:0007669"/>
    <property type="project" value="UniProtKB-KW"/>
</dbReference>
<proteinExistence type="inferred from homology"/>
<accession>A0A655Z461</accession>
<keyword evidence="6" id="KW-0204">Cytolysis</keyword>
<dbReference type="InterPro" id="IPR038689">
    <property type="entry name" value="TDH_sf"/>
</dbReference>
<evidence type="ECO:0000256" key="4">
    <source>
        <dbReference type="ARBA" id="ARBA00022656"/>
    </source>
</evidence>
<sequence>MIKKLILISSAISFHTLAIELPSIPFPSPGSDEIVFVVRNTTSEVEVYTKDYWSYRDIKRLPSREVNNQAIFSTSGHKWMTAFITVSINGNPYTMATLSGYRNGYATTYSKVAAGTLKHDYSSVESFVGEEESNIIPHIRMVDETPDYFVTTESYESGNGHVITMCIANNKTLSQCLEQS</sequence>